<evidence type="ECO:0000313" key="2">
    <source>
        <dbReference type="EMBL" id="AMD93199.1"/>
    </source>
</evidence>
<dbReference type="STRING" id="888061.AXF15_08855"/>
<dbReference type="KEGG" id="doa:AXF15_08855"/>
<keyword evidence="3" id="KW-1185">Reference proteome</keyword>
<name>A0A120KNX2_9BACT</name>
<organism evidence="2 3">
    <name type="scientific">Desulfomicrobium orale DSM 12838</name>
    <dbReference type="NCBI Taxonomy" id="888061"/>
    <lineage>
        <taxon>Bacteria</taxon>
        <taxon>Pseudomonadati</taxon>
        <taxon>Thermodesulfobacteriota</taxon>
        <taxon>Desulfovibrionia</taxon>
        <taxon>Desulfovibrionales</taxon>
        <taxon>Desulfomicrobiaceae</taxon>
        <taxon>Desulfomicrobium</taxon>
    </lineage>
</organism>
<evidence type="ECO:0000259" key="1">
    <source>
        <dbReference type="Pfam" id="PF13717"/>
    </source>
</evidence>
<gene>
    <name evidence="2" type="ORF">AXF15_08855</name>
</gene>
<dbReference type="OrthoDB" id="5432773at2"/>
<feature type="domain" description="Zinc finger/thioredoxin putative" evidence="1">
    <location>
        <begin position="1"/>
        <end position="34"/>
    </location>
</feature>
<dbReference type="AlphaFoldDB" id="A0A120KNX2"/>
<sequence>MEITCSFCETSFEFPDERLPEAKKFKLNCPKCREPLLIEQNSDGQMIAPEAFPHDATVALMYVPDNELAGRIGDFLKFKGIHISEAPTVTVALEKMRVNYYQMLILEESDAAQAILNAARKWDGLRRRDINVVYVNTDTQSMQQSEAFFRGVNFVIGKADVKQIEHFLEIILKEYKNYKEMWVLAEKKARMEG</sequence>
<protein>
    <recommendedName>
        <fullName evidence="1">Zinc finger/thioredoxin putative domain-containing protein</fullName>
    </recommendedName>
</protein>
<dbReference type="Pfam" id="PF13717">
    <property type="entry name" value="Zn_ribbon_4"/>
    <property type="match status" value="1"/>
</dbReference>
<evidence type="ECO:0000313" key="3">
    <source>
        <dbReference type="Proteomes" id="UP000063964"/>
    </source>
</evidence>
<accession>A0A120KNX2</accession>
<dbReference type="Proteomes" id="UP000063964">
    <property type="component" value="Chromosome"/>
</dbReference>
<reference evidence="3" key="1">
    <citation type="submission" date="2016-02" db="EMBL/GenBank/DDBJ databases">
        <authorList>
            <person name="Holder M.E."/>
            <person name="Ajami N.J."/>
            <person name="Petrosino J.F."/>
        </authorList>
    </citation>
    <scope>NUCLEOTIDE SEQUENCE [LARGE SCALE GENOMIC DNA]</scope>
    <source>
        <strain evidence="3">DSM 12838</strain>
    </source>
</reference>
<proteinExistence type="predicted"/>
<dbReference type="InterPro" id="IPR011723">
    <property type="entry name" value="Znf/thioredoxin_put"/>
</dbReference>
<dbReference type="EMBL" id="CP014230">
    <property type="protein sequence ID" value="AMD93199.1"/>
    <property type="molecule type" value="Genomic_DNA"/>
</dbReference>
<dbReference type="RefSeq" id="WP_066606211.1">
    <property type="nucleotide sequence ID" value="NZ_CP014230.1"/>
</dbReference>